<proteinExistence type="predicted"/>
<dbReference type="SUPFAM" id="SSF55729">
    <property type="entry name" value="Acyl-CoA N-acyltransferases (Nat)"/>
    <property type="match status" value="1"/>
</dbReference>
<evidence type="ECO:0000313" key="3">
    <source>
        <dbReference type="Proteomes" id="UP000316416"/>
    </source>
</evidence>
<dbReference type="Pfam" id="PF00583">
    <property type="entry name" value="Acetyltransf_1"/>
    <property type="match status" value="1"/>
</dbReference>
<dbReference type="InterPro" id="IPR016181">
    <property type="entry name" value="Acyl_CoA_acyltransferase"/>
</dbReference>
<protein>
    <submittedName>
        <fullName evidence="2">GNAT family N-acetyltransferase</fullName>
    </submittedName>
</protein>
<sequence length="165" mass="18506">MNLLSVDREHLQQMMTWFTDESSLLAWAGPGFSYPFTDESFKKDLNLTGLRSFSLVNSVGEFVGFGQCYLRNGKCHLGRLVIGPEFRGQHCRSGLFSGQKYSHILITLLSELGCHHLQVSNVPGNVSLFVLSHNLPALNLYLHLGFVEAQYPEPIGLDDCLYLVK</sequence>
<dbReference type="InterPro" id="IPR000182">
    <property type="entry name" value="GNAT_dom"/>
</dbReference>
<gene>
    <name evidence="2" type="ORF">FM038_009725</name>
</gene>
<reference evidence="2" key="1">
    <citation type="submission" date="2021-07" db="EMBL/GenBank/DDBJ databases">
        <title>Shewanella sp. YLB-07 whole genome sequence.</title>
        <authorList>
            <person name="Yu L."/>
        </authorList>
    </citation>
    <scope>NUCLEOTIDE SEQUENCE</scope>
    <source>
        <strain evidence="2">YLB-08</strain>
    </source>
</reference>
<accession>A0ABX6V564</accession>
<feature type="domain" description="N-acetyltransferase" evidence="1">
    <location>
        <begin position="1"/>
        <end position="165"/>
    </location>
</feature>
<dbReference type="Gene3D" id="3.40.630.30">
    <property type="match status" value="1"/>
</dbReference>
<evidence type="ECO:0000259" key="1">
    <source>
        <dbReference type="PROSITE" id="PS51186"/>
    </source>
</evidence>
<dbReference type="EMBL" id="CP045503">
    <property type="protein sequence ID" value="QPG57691.1"/>
    <property type="molecule type" value="Genomic_DNA"/>
</dbReference>
<evidence type="ECO:0000313" key="2">
    <source>
        <dbReference type="EMBL" id="QPG57691.1"/>
    </source>
</evidence>
<dbReference type="PROSITE" id="PS51186">
    <property type="entry name" value="GNAT"/>
    <property type="match status" value="1"/>
</dbReference>
<keyword evidence="3" id="KW-1185">Reference proteome</keyword>
<dbReference type="Proteomes" id="UP000316416">
    <property type="component" value="Chromosome"/>
</dbReference>
<dbReference type="RefSeq" id="WP_142870510.1">
    <property type="nucleotide sequence ID" value="NZ_CP045503.2"/>
</dbReference>
<organism evidence="2 3">
    <name type="scientific">Shewanella eurypsychrophilus</name>
    <dbReference type="NCBI Taxonomy" id="2593656"/>
    <lineage>
        <taxon>Bacteria</taxon>
        <taxon>Pseudomonadati</taxon>
        <taxon>Pseudomonadota</taxon>
        <taxon>Gammaproteobacteria</taxon>
        <taxon>Alteromonadales</taxon>
        <taxon>Shewanellaceae</taxon>
        <taxon>Shewanella</taxon>
    </lineage>
</organism>
<name>A0ABX6V564_9GAMM</name>